<feature type="compositionally biased region" description="Polar residues" evidence="1">
    <location>
        <begin position="107"/>
        <end position="116"/>
    </location>
</feature>
<feature type="region of interest" description="Disordered" evidence="1">
    <location>
        <begin position="96"/>
        <end position="116"/>
    </location>
</feature>
<keyword evidence="2" id="KW-0732">Signal</keyword>
<evidence type="ECO:0008006" key="4">
    <source>
        <dbReference type="Google" id="ProtNLM"/>
    </source>
</evidence>
<proteinExistence type="predicted"/>
<accession>A0A7C9ALT7</accession>
<reference evidence="3" key="1">
    <citation type="journal article" date="2013" name="J. Plant Res.">
        <title>Effect of fungi and light on seed germination of three Opuntia species from semiarid lands of central Mexico.</title>
        <authorList>
            <person name="Delgado-Sanchez P."/>
            <person name="Jimenez-Bremont J.F."/>
            <person name="Guerrero-Gonzalez Mde L."/>
            <person name="Flores J."/>
        </authorList>
    </citation>
    <scope>NUCLEOTIDE SEQUENCE</scope>
    <source>
        <tissue evidence="3">Cladode</tissue>
    </source>
</reference>
<evidence type="ECO:0000313" key="3">
    <source>
        <dbReference type="EMBL" id="MBA4671019.1"/>
    </source>
</evidence>
<evidence type="ECO:0000256" key="2">
    <source>
        <dbReference type="SAM" id="SignalP"/>
    </source>
</evidence>
<name>A0A7C9ALT7_OPUST</name>
<feature type="chain" id="PRO_5027885452" description="Secreted protein" evidence="2">
    <location>
        <begin position="17"/>
        <end position="116"/>
    </location>
</feature>
<organism evidence="3">
    <name type="scientific">Opuntia streptacantha</name>
    <name type="common">Prickly pear cactus</name>
    <name type="synonym">Opuntia cardona</name>
    <dbReference type="NCBI Taxonomy" id="393608"/>
    <lineage>
        <taxon>Eukaryota</taxon>
        <taxon>Viridiplantae</taxon>
        <taxon>Streptophyta</taxon>
        <taxon>Embryophyta</taxon>
        <taxon>Tracheophyta</taxon>
        <taxon>Spermatophyta</taxon>
        <taxon>Magnoliopsida</taxon>
        <taxon>eudicotyledons</taxon>
        <taxon>Gunneridae</taxon>
        <taxon>Pentapetalae</taxon>
        <taxon>Caryophyllales</taxon>
        <taxon>Cactineae</taxon>
        <taxon>Cactaceae</taxon>
        <taxon>Opuntioideae</taxon>
        <taxon>Opuntia</taxon>
    </lineage>
</organism>
<protein>
    <recommendedName>
        <fullName evidence="4">Secreted protein</fullName>
    </recommendedName>
</protein>
<feature type="signal peptide" evidence="2">
    <location>
        <begin position="1"/>
        <end position="16"/>
    </location>
</feature>
<reference evidence="3" key="2">
    <citation type="submission" date="2020-07" db="EMBL/GenBank/DDBJ databases">
        <authorList>
            <person name="Vera ALvarez R."/>
            <person name="Arias-Moreno D.M."/>
            <person name="Jimenez-Jacinto V."/>
            <person name="Jimenez-Bremont J.F."/>
            <person name="Swaminathan K."/>
            <person name="Moose S.P."/>
            <person name="Guerrero-Gonzalez M.L."/>
            <person name="Marino-Ramirez L."/>
            <person name="Landsman D."/>
            <person name="Rodriguez-Kessler M."/>
            <person name="Delgado-Sanchez P."/>
        </authorList>
    </citation>
    <scope>NUCLEOTIDE SEQUENCE</scope>
    <source>
        <tissue evidence="3">Cladode</tissue>
    </source>
</reference>
<evidence type="ECO:0000256" key="1">
    <source>
        <dbReference type="SAM" id="MobiDB-lite"/>
    </source>
</evidence>
<dbReference type="AlphaFoldDB" id="A0A7C9ALT7"/>
<sequence length="116" mass="12881">MGRLMMLLIGLMVSNCGKIARKSTSPCGLKVEVTVIWSFFQNILNISRSSSQLLRNHNKLEADLVLVQIGLIILEAAQTAGIVNQGPVLTRGRCLEQVQSRKKKPENPQNREINRG</sequence>
<dbReference type="EMBL" id="GISG01249352">
    <property type="protein sequence ID" value="MBA4671019.1"/>
    <property type="molecule type" value="Transcribed_RNA"/>
</dbReference>